<dbReference type="GO" id="GO:0046872">
    <property type="term" value="F:metal ion binding"/>
    <property type="evidence" value="ECO:0007669"/>
    <property type="project" value="InterPro"/>
</dbReference>
<proteinExistence type="inferred from homology"/>
<accession>A0A7X9HSN0</accession>
<comment type="caution">
    <text evidence="4">The sequence shown here is derived from an EMBL/GenBank/DDBJ whole genome shotgun (WGS) entry which is preliminary data.</text>
</comment>
<dbReference type="InterPro" id="IPR050361">
    <property type="entry name" value="MPP/UQCRC_Complex"/>
</dbReference>
<dbReference type="InterPro" id="IPR011765">
    <property type="entry name" value="Pept_M16_N"/>
</dbReference>
<dbReference type="Pfam" id="PF05193">
    <property type="entry name" value="Peptidase_M16_C"/>
    <property type="match status" value="1"/>
</dbReference>
<dbReference type="Gene3D" id="3.30.830.10">
    <property type="entry name" value="Metalloenzyme, LuxS/M16 peptidase-like"/>
    <property type="match status" value="2"/>
</dbReference>
<protein>
    <submittedName>
        <fullName evidence="4">Insulinase family protein</fullName>
    </submittedName>
</protein>
<dbReference type="Proteomes" id="UP000590542">
    <property type="component" value="Unassembled WGS sequence"/>
</dbReference>
<dbReference type="InterPro" id="IPR011249">
    <property type="entry name" value="Metalloenz_LuxS/M16"/>
</dbReference>
<name>A0A7X9HSN0_UNCKA</name>
<dbReference type="EMBL" id="JAAZNV010000007">
    <property type="protein sequence ID" value="NMB91641.1"/>
    <property type="molecule type" value="Genomic_DNA"/>
</dbReference>
<evidence type="ECO:0000259" key="3">
    <source>
        <dbReference type="Pfam" id="PF05193"/>
    </source>
</evidence>
<feature type="domain" description="Peptidase M16 C-terminal" evidence="3">
    <location>
        <begin position="191"/>
        <end position="349"/>
    </location>
</feature>
<dbReference type="PANTHER" id="PTHR11851">
    <property type="entry name" value="METALLOPROTEASE"/>
    <property type="match status" value="1"/>
</dbReference>
<gene>
    <name evidence="4" type="ORF">GYA37_02200</name>
</gene>
<dbReference type="AlphaFoldDB" id="A0A7X9HSN0"/>
<evidence type="ECO:0000256" key="1">
    <source>
        <dbReference type="ARBA" id="ARBA00007261"/>
    </source>
</evidence>
<comment type="similarity">
    <text evidence="1">Belongs to the peptidase M16 family.</text>
</comment>
<feature type="domain" description="Peptidase M16 N-terminal" evidence="2">
    <location>
        <begin position="36"/>
        <end position="170"/>
    </location>
</feature>
<organism evidence="4 5">
    <name type="scientific">candidate division WWE3 bacterium</name>
    <dbReference type="NCBI Taxonomy" id="2053526"/>
    <lineage>
        <taxon>Bacteria</taxon>
        <taxon>Katanobacteria</taxon>
    </lineage>
</organism>
<evidence type="ECO:0000259" key="2">
    <source>
        <dbReference type="Pfam" id="PF00675"/>
    </source>
</evidence>
<evidence type="ECO:0000313" key="4">
    <source>
        <dbReference type="EMBL" id="NMB91641.1"/>
    </source>
</evidence>
<dbReference type="PANTHER" id="PTHR11851:SF49">
    <property type="entry name" value="MITOCHONDRIAL-PROCESSING PEPTIDASE SUBUNIT ALPHA"/>
    <property type="match status" value="1"/>
</dbReference>
<dbReference type="Pfam" id="PF00675">
    <property type="entry name" value="Peptidase_M16"/>
    <property type="match status" value="1"/>
</dbReference>
<evidence type="ECO:0000313" key="5">
    <source>
        <dbReference type="Proteomes" id="UP000590542"/>
    </source>
</evidence>
<reference evidence="4 5" key="1">
    <citation type="journal article" date="2020" name="Biotechnol. Biofuels">
        <title>New insights from the biogas microbiome by comprehensive genome-resolved metagenomics of nearly 1600 species originating from multiple anaerobic digesters.</title>
        <authorList>
            <person name="Campanaro S."/>
            <person name="Treu L."/>
            <person name="Rodriguez-R L.M."/>
            <person name="Kovalovszki A."/>
            <person name="Ziels R.M."/>
            <person name="Maus I."/>
            <person name="Zhu X."/>
            <person name="Kougias P.G."/>
            <person name="Basile A."/>
            <person name="Luo G."/>
            <person name="Schluter A."/>
            <person name="Konstantinidis K.T."/>
            <person name="Angelidaki I."/>
        </authorList>
    </citation>
    <scope>NUCLEOTIDE SEQUENCE [LARGE SCALE GENOMIC DNA]</scope>
    <source>
        <strain evidence="4">AS27yjCOA_202</strain>
    </source>
</reference>
<dbReference type="InterPro" id="IPR007863">
    <property type="entry name" value="Peptidase_M16_C"/>
</dbReference>
<sequence length="429" mass="48591">MKKLITLQDFQVTLQNRNEKGMIKFVHFKRSNSPISIKVCSRSGSRFDPEGKEGLAHFVEHIVLSGTEKFPSKRELSLAIYNIGGSYSATTATEYTCFNFLIAKKEHIPLVGEITHQILEKPTLSEEKIEREKKVVQDEISERMDNKKRLLANGIRSLIYGDNPLARNVSGYKKSVESISKRDIDKHLKEVTPNNTTIISCGDCDIEELIRSFDSSVPCKEYISNSYKVSSYQTVRYGSTEVPGQKLVHCSLAFPTCNLGSKDVLALKLLTTYLGEGRASLLKNTLRYQNNLLYSVLAKSNYFSDSGYLSIEATTKKENLNQVINIITETLNDLLQNGVKDEDLFVIKNKIINSSIISTQTAQSWVGGHFYRQLLIKSDNYYFNDFLNDVSNIDTKTINKVAQKYLTKDNMYLYAVGNIKTKEIKDLLT</sequence>
<dbReference type="SUPFAM" id="SSF63411">
    <property type="entry name" value="LuxS/MPP-like metallohydrolase"/>
    <property type="match status" value="2"/>
</dbReference>